<feature type="domain" description="Peptidase S8/S53" evidence="8">
    <location>
        <begin position="10"/>
        <end position="269"/>
    </location>
</feature>
<feature type="active site" description="Charge relay system" evidence="6">
    <location>
        <position position="19"/>
    </location>
</feature>
<protein>
    <submittedName>
        <fullName evidence="9">Peptidase S8</fullName>
    </submittedName>
</protein>
<dbReference type="InterPro" id="IPR036852">
    <property type="entry name" value="Peptidase_S8/S53_dom_sf"/>
</dbReference>
<keyword evidence="4 6" id="KW-0378">Hydrolase</keyword>
<dbReference type="InterPro" id="IPR023828">
    <property type="entry name" value="Peptidase_S8_Ser-AS"/>
</dbReference>
<gene>
    <name evidence="9" type="ORF">E2493_16235</name>
</gene>
<feature type="active site" description="Charge relay system" evidence="6">
    <location>
        <position position="221"/>
    </location>
</feature>
<dbReference type="Gene3D" id="3.40.50.200">
    <property type="entry name" value="Peptidase S8/S53 domain"/>
    <property type="match status" value="1"/>
</dbReference>
<dbReference type="InterPro" id="IPR034061">
    <property type="entry name" value="Peptidases_S8_Autotransporter"/>
</dbReference>
<evidence type="ECO:0000256" key="6">
    <source>
        <dbReference type="PROSITE-ProRule" id="PRU01240"/>
    </source>
</evidence>
<evidence type="ECO:0000256" key="5">
    <source>
        <dbReference type="ARBA" id="ARBA00022825"/>
    </source>
</evidence>
<dbReference type="OrthoDB" id="5405281at2"/>
<organism evidence="9 10">
    <name type="scientific">Sphingomonas parva</name>
    <dbReference type="NCBI Taxonomy" id="2555898"/>
    <lineage>
        <taxon>Bacteria</taxon>
        <taxon>Pseudomonadati</taxon>
        <taxon>Pseudomonadota</taxon>
        <taxon>Alphaproteobacteria</taxon>
        <taxon>Sphingomonadales</taxon>
        <taxon>Sphingomonadaceae</taxon>
        <taxon>Sphingomonas</taxon>
    </lineage>
</organism>
<evidence type="ECO:0000313" key="10">
    <source>
        <dbReference type="Proteomes" id="UP000298213"/>
    </source>
</evidence>
<dbReference type="InterPro" id="IPR022398">
    <property type="entry name" value="Peptidase_S8_His-AS"/>
</dbReference>
<keyword evidence="2 6" id="KW-0645">Protease</keyword>
<dbReference type="CDD" id="cd04848">
    <property type="entry name" value="Peptidases_S8_Autotransporter_serine_protease_like"/>
    <property type="match status" value="1"/>
</dbReference>
<dbReference type="InterPro" id="IPR050131">
    <property type="entry name" value="Peptidase_S8_subtilisin-like"/>
</dbReference>
<dbReference type="PANTHER" id="PTHR43806">
    <property type="entry name" value="PEPTIDASE S8"/>
    <property type="match status" value="1"/>
</dbReference>
<dbReference type="Pfam" id="PF00082">
    <property type="entry name" value="Peptidase_S8"/>
    <property type="match status" value="1"/>
</dbReference>
<dbReference type="PROSITE" id="PS00137">
    <property type="entry name" value="SUBTILASE_HIS"/>
    <property type="match status" value="1"/>
</dbReference>
<feature type="active site" description="Charge relay system" evidence="6">
    <location>
        <position position="52"/>
    </location>
</feature>
<keyword evidence="3" id="KW-0732">Signal</keyword>
<evidence type="ECO:0000313" key="9">
    <source>
        <dbReference type="EMBL" id="TFI57277.1"/>
    </source>
</evidence>
<keyword evidence="5 6" id="KW-0720">Serine protease</keyword>
<dbReference type="PROSITE" id="PS00136">
    <property type="entry name" value="SUBTILASE_ASP"/>
    <property type="match status" value="1"/>
</dbReference>
<dbReference type="AlphaFoldDB" id="A0A4Y8ZPB0"/>
<name>A0A4Y8ZPB0_9SPHN</name>
<proteinExistence type="inferred from homology"/>
<dbReference type="PRINTS" id="PR00723">
    <property type="entry name" value="SUBTILISIN"/>
</dbReference>
<comment type="similarity">
    <text evidence="1 6 7">Belongs to the peptidase S8 family.</text>
</comment>
<dbReference type="PROSITE" id="PS51892">
    <property type="entry name" value="SUBTILASE"/>
    <property type="match status" value="1"/>
</dbReference>
<evidence type="ECO:0000259" key="8">
    <source>
        <dbReference type="Pfam" id="PF00082"/>
    </source>
</evidence>
<reference evidence="9 10" key="1">
    <citation type="submission" date="2019-03" db="EMBL/GenBank/DDBJ databases">
        <title>Genome sequence of Sphingomonas sp. 17J27-24.</title>
        <authorList>
            <person name="Kim M."/>
            <person name="Maeng S."/>
            <person name="Sathiyaraj S."/>
        </authorList>
    </citation>
    <scope>NUCLEOTIDE SEQUENCE [LARGE SCALE GENOMIC DNA]</scope>
    <source>
        <strain evidence="9 10">17J27-24</strain>
    </source>
</reference>
<sequence>MTAWNAGATGRGIKVGVIDSGINANLAEFAGRIDPASRDLVASRGLSDTEGHGTAVSGVIAAARNGTGALGLAFDSTIISLNSSNPNDCDEEDGCKHNDNDIARGIDVAVANGARVINISLGGDDIGGVMLNAVQRATAAGVVIVMSAGNDEKAEPGGFAVGAARQSNGLVIIAGAHDSTGAIASFSNRAGTNQTYYLTALGTRVRTIDENGAATLWSGTSFSAPVISGAAALLAQAFPNLTGRQIVQLLLTTADDAGAPGSDAVYGRGLLNIARAFQPQGGVAMAGSNAPVPVGTSGGDASTAMGDATAAPNAMAGAIILDGYSRAFVMDLATRLNRAPQDRPLGRALSGDQRSATVRNDMVAVSLTLDRTRSRQPWVGLAQLGLTYEDARQAKLLSGVIVSRLDARTKIAMGLSESSRTLQQRLTDSYTNAFLVARDPTSRTGFYGKDAASLGLRHDLGPVGLTVTGERGKVLRDGLPRTLAVDPRYSIASATLDRRIGRARVTLGATRLDEEATILGGRLTSAFGAGGATSWFGDATASIDLGAGWAGYASYRRGTTAMGLGPMAQSGRLTTDAWAVDLSRQDAFRSGDQLAFRITQPLRVRSGGYGISLPVSYYYADGSVGYESRFFNLAPTGREIDFEAAYGRGLWGGYVSANGFVRRQPGHVAEADPDLGGAIRYTLGF</sequence>
<evidence type="ECO:0000256" key="1">
    <source>
        <dbReference type="ARBA" id="ARBA00011073"/>
    </source>
</evidence>
<dbReference type="InterPro" id="IPR015500">
    <property type="entry name" value="Peptidase_S8_subtilisin-rel"/>
</dbReference>
<dbReference type="EMBL" id="SPDV01000035">
    <property type="protein sequence ID" value="TFI57277.1"/>
    <property type="molecule type" value="Genomic_DNA"/>
</dbReference>
<dbReference type="PROSITE" id="PS00138">
    <property type="entry name" value="SUBTILASE_SER"/>
    <property type="match status" value="1"/>
</dbReference>
<evidence type="ECO:0000256" key="3">
    <source>
        <dbReference type="ARBA" id="ARBA00022729"/>
    </source>
</evidence>
<dbReference type="PANTHER" id="PTHR43806:SF11">
    <property type="entry name" value="CEREVISIN-RELATED"/>
    <property type="match status" value="1"/>
</dbReference>
<dbReference type="GO" id="GO:0006508">
    <property type="term" value="P:proteolysis"/>
    <property type="evidence" value="ECO:0007669"/>
    <property type="project" value="UniProtKB-KW"/>
</dbReference>
<dbReference type="InterPro" id="IPR023827">
    <property type="entry name" value="Peptidase_S8_Asp-AS"/>
</dbReference>
<dbReference type="InterPro" id="IPR000209">
    <property type="entry name" value="Peptidase_S8/S53_dom"/>
</dbReference>
<accession>A0A4Y8ZPB0</accession>
<dbReference type="SUPFAM" id="SSF52743">
    <property type="entry name" value="Subtilisin-like"/>
    <property type="match status" value="1"/>
</dbReference>
<evidence type="ECO:0000256" key="2">
    <source>
        <dbReference type="ARBA" id="ARBA00022670"/>
    </source>
</evidence>
<dbReference type="GO" id="GO:0004252">
    <property type="term" value="F:serine-type endopeptidase activity"/>
    <property type="evidence" value="ECO:0007669"/>
    <property type="project" value="UniProtKB-UniRule"/>
</dbReference>
<evidence type="ECO:0000256" key="7">
    <source>
        <dbReference type="RuleBase" id="RU003355"/>
    </source>
</evidence>
<evidence type="ECO:0000256" key="4">
    <source>
        <dbReference type="ARBA" id="ARBA00022801"/>
    </source>
</evidence>
<keyword evidence="10" id="KW-1185">Reference proteome</keyword>
<comment type="caution">
    <text evidence="9">The sequence shown here is derived from an EMBL/GenBank/DDBJ whole genome shotgun (WGS) entry which is preliminary data.</text>
</comment>
<dbReference type="Proteomes" id="UP000298213">
    <property type="component" value="Unassembled WGS sequence"/>
</dbReference>